<dbReference type="InterPro" id="IPR050598">
    <property type="entry name" value="AminoAcid_Transporter"/>
</dbReference>
<comment type="catalytic activity">
    <reaction evidence="12">
        <text>L-histidine(out) + L-arginine(in) = L-histidine(in) + L-arginine(out)</text>
        <dbReference type="Rhea" id="RHEA:71063"/>
        <dbReference type="ChEBI" id="CHEBI:32682"/>
        <dbReference type="ChEBI" id="CHEBI:57595"/>
    </reaction>
    <physiologicalReaction direction="left-to-right" evidence="12">
        <dbReference type="Rhea" id="RHEA:71064"/>
    </physiologicalReaction>
</comment>
<comment type="catalytic activity">
    <reaction evidence="18">
        <text>L-phenylalanine(out) + L-arginine(in) = L-phenylalanine(in) + L-arginine(out)</text>
        <dbReference type="Rhea" id="RHEA:71067"/>
        <dbReference type="ChEBI" id="CHEBI:32682"/>
        <dbReference type="ChEBI" id="CHEBI:58095"/>
    </reaction>
    <physiologicalReaction direction="left-to-right" evidence="18">
        <dbReference type="Rhea" id="RHEA:71068"/>
    </physiologicalReaction>
</comment>
<evidence type="ECO:0000313" key="20">
    <source>
        <dbReference type="EMBL" id="PVD20327.1"/>
    </source>
</evidence>
<gene>
    <name evidence="20" type="ORF">C0Q70_18481</name>
</gene>
<dbReference type="STRING" id="400727.A0A2T7NGM0"/>
<protein>
    <recommendedName>
        <fullName evidence="15">b(0,+)-type amino acid transporter 1</fullName>
    </recommendedName>
    <alternativeName>
        <fullName evidence="16">Glycoprotein-associated amino acid transporter b0,+AT1</fullName>
    </alternativeName>
    <alternativeName>
        <fullName evidence="17">Solute carrier family 7 member 9</fullName>
    </alternativeName>
</protein>
<feature type="transmembrane region" description="Helical" evidence="19">
    <location>
        <begin position="70"/>
        <end position="92"/>
    </location>
</feature>
<evidence type="ECO:0000256" key="4">
    <source>
        <dbReference type="ARBA" id="ARBA00022475"/>
    </source>
</evidence>
<keyword evidence="7 19" id="KW-1133">Transmembrane helix</keyword>
<comment type="catalytic activity">
    <reaction evidence="13">
        <text>L-cysteine(out) + L-arginine(in) = L-cysteine(in) + L-arginine(out)</text>
        <dbReference type="Rhea" id="RHEA:71071"/>
        <dbReference type="ChEBI" id="CHEBI:32682"/>
        <dbReference type="ChEBI" id="CHEBI:35235"/>
    </reaction>
    <physiologicalReaction direction="left-to-right" evidence="13">
        <dbReference type="Rhea" id="RHEA:71072"/>
    </physiologicalReaction>
</comment>
<evidence type="ECO:0000256" key="10">
    <source>
        <dbReference type="ARBA" id="ARBA00051323"/>
    </source>
</evidence>
<dbReference type="EMBL" id="PZQS01000012">
    <property type="protein sequence ID" value="PVD20327.1"/>
    <property type="molecule type" value="Genomic_DNA"/>
</dbReference>
<feature type="transmembrane region" description="Helical" evidence="19">
    <location>
        <begin position="270"/>
        <end position="292"/>
    </location>
</feature>
<evidence type="ECO:0000256" key="19">
    <source>
        <dbReference type="SAM" id="Phobius"/>
    </source>
</evidence>
<feature type="transmembrane region" description="Helical" evidence="19">
    <location>
        <begin position="164"/>
        <end position="185"/>
    </location>
</feature>
<feature type="transmembrane region" description="Helical" evidence="19">
    <location>
        <begin position="392"/>
        <end position="412"/>
    </location>
</feature>
<evidence type="ECO:0000256" key="18">
    <source>
        <dbReference type="ARBA" id="ARBA00093193"/>
    </source>
</evidence>
<accession>A0A2T7NGM0</accession>
<evidence type="ECO:0000256" key="5">
    <source>
        <dbReference type="ARBA" id="ARBA00022553"/>
    </source>
</evidence>
<keyword evidence="9" id="KW-1015">Disulfide bond</keyword>
<evidence type="ECO:0000256" key="17">
    <source>
        <dbReference type="ARBA" id="ARBA00083296"/>
    </source>
</evidence>
<evidence type="ECO:0000256" key="7">
    <source>
        <dbReference type="ARBA" id="ARBA00022989"/>
    </source>
</evidence>
<dbReference type="Pfam" id="PF13520">
    <property type="entry name" value="AA_permease_2"/>
    <property type="match status" value="1"/>
</dbReference>
<comment type="subcellular location">
    <subcellularLocation>
        <location evidence="1">Apical cell membrane</location>
        <topology evidence="1">Multi-pass membrane protein</topology>
    </subcellularLocation>
</comment>
<comment type="similarity">
    <text evidence="2">Belongs to the amino acid-polyamine-organocation (APC) superfamily.</text>
</comment>
<sequence>MAPHQLPNGYSAPLAMDSASGSPVVVEESKTVQMKKRLGLMGGTALIVGTMIGSGIFVSPKGVLAGCGSIGLSLVIWVSCGVISLFGALTYAELGTLITKSGAEYVYLLEAGQVLPNQFAPIPAFLFAWVSIFILKPALFGVIALSFGIYAVEPFFGDCEVPDVLVKLVAILCICIVSFVNCYSVKLANKVQIVFTVAKLLAIGVIVVGGFIMLAQGNNEYLMEGFQDTTHDLSSIALAFYDGLWAYDGWNNLNYATEELQNPFVNLPRAIMIGIPLVTVCYLLTNISYLTVMSKETLLQSPAVAATWGSRVLGPASLIIPLAVALSTFGAANGSCFTGCRLAYVAAREHHLPEVLSYVQINNFTPLPSVIFSTIVTILMIIPGNIFSLIDFFSFTAWLFYGATMACVLILRHTRPHEPRPYRVPTAIPVVMLIISVYLVVAPIAHNPRIEFLYATLFVLSGMIFYIPFIACKVRLTFLSKYLESCVGAVDDGNHHSAEEKVRVMSSCIASAAEVMLAEELVACFGSARKTCDGLWWRIRGFMRSTKLFHSSIGMV</sequence>
<name>A0A2T7NGM0_POMCA</name>
<dbReference type="GO" id="GO:0015179">
    <property type="term" value="F:L-amino acid transmembrane transporter activity"/>
    <property type="evidence" value="ECO:0007669"/>
    <property type="project" value="TreeGrafter"/>
</dbReference>
<dbReference type="GO" id="GO:0016324">
    <property type="term" value="C:apical plasma membrane"/>
    <property type="evidence" value="ECO:0007669"/>
    <property type="project" value="UniProtKB-SubCell"/>
</dbReference>
<dbReference type="Proteomes" id="UP000245119">
    <property type="component" value="Linkage Group LG12"/>
</dbReference>
<dbReference type="PANTHER" id="PTHR11785:SF512">
    <property type="entry name" value="SOBREMESA, ISOFORM B"/>
    <property type="match status" value="1"/>
</dbReference>
<evidence type="ECO:0000256" key="13">
    <source>
        <dbReference type="ARBA" id="ARBA00052179"/>
    </source>
</evidence>
<evidence type="ECO:0000256" key="16">
    <source>
        <dbReference type="ARBA" id="ARBA00079910"/>
    </source>
</evidence>
<feature type="transmembrane region" description="Helical" evidence="19">
    <location>
        <begin position="38"/>
        <end position="58"/>
    </location>
</feature>
<reference evidence="20 21" key="1">
    <citation type="submission" date="2018-04" db="EMBL/GenBank/DDBJ databases">
        <title>The genome of golden apple snail Pomacea canaliculata provides insight into stress tolerance and invasive adaptation.</title>
        <authorList>
            <person name="Liu C."/>
            <person name="Liu B."/>
            <person name="Ren Y."/>
            <person name="Zhang Y."/>
            <person name="Wang H."/>
            <person name="Li S."/>
            <person name="Jiang F."/>
            <person name="Yin L."/>
            <person name="Zhang G."/>
            <person name="Qian W."/>
            <person name="Fan W."/>
        </authorList>
    </citation>
    <scope>NUCLEOTIDE SEQUENCE [LARGE SCALE GENOMIC DNA]</scope>
    <source>
        <strain evidence="20">SZHN2017</strain>
        <tissue evidence="20">Muscle</tissue>
    </source>
</reference>
<dbReference type="AlphaFoldDB" id="A0A2T7NGM0"/>
<evidence type="ECO:0000256" key="15">
    <source>
        <dbReference type="ARBA" id="ARBA00074336"/>
    </source>
</evidence>
<feature type="transmembrane region" description="Helical" evidence="19">
    <location>
        <begin position="452"/>
        <end position="472"/>
    </location>
</feature>
<keyword evidence="21" id="KW-1185">Reference proteome</keyword>
<comment type="catalytic activity">
    <reaction evidence="10">
        <text>L-lysine(out) + L-arginine(in) = L-lysine(in) + L-arginine(out)</text>
        <dbReference type="Rhea" id="RHEA:70827"/>
        <dbReference type="ChEBI" id="CHEBI:32551"/>
        <dbReference type="ChEBI" id="CHEBI:32682"/>
    </reaction>
    <physiologicalReaction direction="left-to-right" evidence="10">
        <dbReference type="Rhea" id="RHEA:70828"/>
    </physiologicalReaction>
</comment>
<dbReference type="PIRSF" id="PIRSF006060">
    <property type="entry name" value="AA_transporter"/>
    <property type="match status" value="1"/>
</dbReference>
<dbReference type="FunFam" id="1.20.1740.10:FF:000015">
    <property type="entry name" value="B(0,+)-type amino acid transporter 1"/>
    <property type="match status" value="1"/>
</dbReference>
<comment type="catalytic activity">
    <reaction evidence="11">
        <text>L-cystine(out) + L-arginine(in) = L-cystine(in) + L-arginine(out)</text>
        <dbReference type="Rhea" id="RHEA:71075"/>
        <dbReference type="ChEBI" id="CHEBI:32682"/>
        <dbReference type="ChEBI" id="CHEBI:35491"/>
    </reaction>
    <physiologicalReaction direction="left-to-right" evidence="11">
        <dbReference type="Rhea" id="RHEA:71076"/>
    </physiologicalReaction>
</comment>
<feature type="transmembrane region" description="Helical" evidence="19">
    <location>
        <begin position="197"/>
        <end position="215"/>
    </location>
</feature>
<dbReference type="PANTHER" id="PTHR11785">
    <property type="entry name" value="AMINO ACID TRANSPORTER"/>
    <property type="match status" value="1"/>
</dbReference>
<comment type="caution">
    <text evidence="20">The sequence shown here is derived from an EMBL/GenBank/DDBJ whole genome shotgun (WGS) entry which is preliminary data.</text>
</comment>
<keyword evidence="6 19" id="KW-0812">Transmembrane</keyword>
<evidence type="ECO:0000313" key="21">
    <source>
        <dbReference type="Proteomes" id="UP000245119"/>
    </source>
</evidence>
<evidence type="ECO:0000256" key="6">
    <source>
        <dbReference type="ARBA" id="ARBA00022692"/>
    </source>
</evidence>
<keyword evidence="3" id="KW-0813">Transport</keyword>
<evidence type="ECO:0000256" key="12">
    <source>
        <dbReference type="ARBA" id="ARBA00051835"/>
    </source>
</evidence>
<organism evidence="20 21">
    <name type="scientific">Pomacea canaliculata</name>
    <name type="common">Golden apple snail</name>
    <dbReference type="NCBI Taxonomy" id="400727"/>
    <lineage>
        <taxon>Eukaryota</taxon>
        <taxon>Metazoa</taxon>
        <taxon>Spiralia</taxon>
        <taxon>Lophotrochozoa</taxon>
        <taxon>Mollusca</taxon>
        <taxon>Gastropoda</taxon>
        <taxon>Caenogastropoda</taxon>
        <taxon>Architaenioglossa</taxon>
        <taxon>Ampullarioidea</taxon>
        <taxon>Ampullariidae</taxon>
        <taxon>Pomacea</taxon>
    </lineage>
</organism>
<evidence type="ECO:0000256" key="14">
    <source>
        <dbReference type="ARBA" id="ARBA00052732"/>
    </source>
</evidence>
<evidence type="ECO:0000256" key="8">
    <source>
        <dbReference type="ARBA" id="ARBA00023136"/>
    </source>
</evidence>
<proteinExistence type="inferred from homology"/>
<feature type="transmembrane region" description="Helical" evidence="19">
    <location>
        <begin position="126"/>
        <end position="152"/>
    </location>
</feature>
<feature type="transmembrane region" description="Helical" evidence="19">
    <location>
        <begin position="367"/>
        <end position="386"/>
    </location>
</feature>
<keyword evidence="8 19" id="KW-0472">Membrane</keyword>
<keyword evidence="5" id="KW-0597">Phosphoprotein</keyword>
<evidence type="ECO:0000256" key="3">
    <source>
        <dbReference type="ARBA" id="ARBA00022448"/>
    </source>
</evidence>
<evidence type="ECO:0000256" key="11">
    <source>
        <dbReference type="ARBA" id="ARBA00051814"/>
    </source>
</evidence>
<dbReference type="InterPro" id="IPR002293">
    <property type="entry name" value="AA/rel_permease1"/>
</dbReference>
<evidence type="ECO:0000256" key="9">
    <source>
        <dbReference type="ARBA" id="ARBA00023157"/>
    </source>
</evidence>
<comment type="catalytic activity">
    <reaction evidence="14">
        <text>L-leucine(out) + L-arginine(in) = L-leucine(in) + L-arginine(out)</text>
        <dbReference type="Rhea" id="RHEA:71059"/>
        <dbReference type="ChEBI" id="CHEBI:32682"/>
        <dbReference type="ChEBI" id="CHEBI:57427"/>
    </reaction>
    <physiologicalReaction direction="left-to-right" evidence="14">
        <dbReference type="Rhea" id="RHEA:71060"/>
    </physiologicalReaction>
</comment>
<keyword evidence="4" id="KW-1003">Cell membrane</keyword>
<evidence type="ECO:0000256" key="1">
    <source>
        <dbReference type="ARBA" id="ARBA00004424"/>
    </source>
</evidence>
<evidence type="ECO:0000256" key="2">
    <source>
        <dbReference type="ARBA" id="ARBA00009523"/>
    </source>
</evidence>
<dbReference type="Gene3D" id="1.20.1740.10">
    <property type="entry name" value="Amino acid/polyamine transporter I"/>
    <property type="match status" value="1"/>
</dbReference>
<feature type="transmembrane region" description="Helical" evidence="19">
    <location>
        <begin position="424"/>
        <end position="446"/>
    </location>
</feature>
<dbReference type="OrthoDB" id="5982228at2759"/>